<keyword evidence="2" id="KW-1185">Reference proteome</keyword>
<comment type="caution">
    <text evidence="1">The sequence shown here is derived from an EMBL/GenBank/DDBJ whole genome shotgun (WGS) entry which is preliminary data.</text>
</comment>
<dbReference type="EMBL" id="JAYMRW010000005">
    <property type="protein sequence ID" value="MEM5448503.1"/>
    <property type="molecule type" value="Genomic_DNA"/>
</dbReference>
<reference evidence="1 2" key="1">
    <citation type="submission" date="2024-01" db="EMBL/GenBank/DDBJ databases">
        <title>The diversity of rhizobia nodulating Mimosa spp. in eleven states of Brazil covering several biomes is determined by host plant, location, and edaphic factors.</title>
        <authorList>
            <person name="Rouws L."/>
            <person name="Barauna A."/>
            <person name="Beukes C."/>
            <person name="De Faria S.M."/>
            <person name="Gross E."/>
            <person name="Dos Reis Junior F.B."/>
            <person name="Simon M."/>
            <person name="Maluk M."/>
            <person name="Odee D.W."/>
            <person name="Kenicer G."/>
            <person name="Young J.P.W."/>
            <person name="Reis V.M."/>
            <person name="Zilli J."/>
            <person name="James E.K."/>
        </authorList>
    </citation>
    <scope>NUCLEOTIDE SEQUENCE [LARGE SCALE GENOMIC DNA]</scope>
    <source>
        <strain evidence="1 2">JPY164</strain>
    </source>
</reference>
<accession>A0ABU9SCF6</accession>
<evidence type="ECO:0000313" key="2">
    <source>
        <dbReference type="Proteomes" id="UP001390669"/>
    </source>
</evidence>
<evidence type="ECO:0000313" key="1">
    <source>
        <dbReference type="EMBL" id="MEM5448503.1"/>
    </source>
</evidence>
<sequence>MHTLFVRHVRTAACFREVKRKRDMQGSVTGRQEACTMNRRLCALVPAIVIAGLWSENAMSASPPLPTLPLQHDIWITGTVQRGSGEYAPGDYTTIMLDRPSTSPCNHKVVSDILLGEGGEPSPTLLLPYLKQRVAVRGRVSCPDSGIEFTPQPDVVFPVW</sequence>
<dbReference type="Proteomes" id="UP001390669">
    <property type="component" value="Unassembled WGS sequence"/>
</dbReference>
<organism evidence="1 2">
    <name type="scientific">Paraburkholderia guartelaensis</name>
    <dbReference type="NCBI Taxonomy" id="2546446"/>
    <lineage>
        <taxon>Bacteria</taxon>
        <taxon>Pseudomonadati</taxon>
        <taxon>Pseudomonadota</taxon>
        <taxon>Betaproteobacteria</taxon>
        <taxon>Burkholderiales</taxon>
        <taxon>Burkholderiaceae</taxon>
        <taxon>Paraburkholderia</taxon>
    </lineage>
</organism>
<gene>
    <name evidence="1" type="ORF">VSR33_13525</name>
</gene>
<proteinExistence type="predicted"/>
<dbReference type="RefSeq" id="WP_406952276.1">
    <property type="nucleotide sequence ID" value="NZ_JAYMRW010000005.1"/>
</dbReference>
<name>A0ABU9SCF6_9BURK</name>
<protein>
    <submittedName>
        <fullName evidence="1">Uncharacterized protein</fullName>
    </submittedName>
</protein>